<reference evidence="1 2" key="1">
    <citation type="submission" date="2019-01" db="EMBL/GenBank/DDBJ databases">
        <authorList>
            <person name="B I."/>
            <person name="Ch S."/>
            <person name="Ch V.R."/>
        </authorList>
    </citation>
    <scope>NUCLEOTIDE SEQUENCE [LARGE SCALE GENOMIC DNA]</scope>
    <source>
        <strain evidence="1 2">JC507</strain>
    </source>
</reference>
<proteinExistence type="predicted"/>
<dbReference type="RefSeq" id="WP_136522705.1">
    <property type="nucleotide sequence ID" value="NZ_SDLV01000031.1"/>
</dbReference>
<dbReference type="EMBL" id="SDLV01000031">
    <property type="protein sequence ID" value="THV57524.1"/>
    <property type="molecule type" value="Genomic_DNA"/>
</dbReference>
<organism evidence="1 2">
    <name type="scientific">Chryseobacterium candidae</name>
    <dbReference type="NCBI Taxonomy" id="1978493"/>
    <lineage>
        <taxon>Bacteria</taxon>
        <taxon>Pseudomonadati</taxon>
        <taxon>Bacteroidota</taxon>
        <taxon>Flavobacteriia</taxon>
        <taxon>Flavobacteriales</taxon>
        <taxon>Weeksellaceae</taxon>
        <taxon>Chryseobacterium group</taxon>
        <taxon>Chryseobacterium</taxon>
    </lineage>
</organism>
<sequence>MENLFIKLIRLQLLLVAAVVSAQLSVKRLNDPAIVAQHKRMVFESWGDWRPYPKYFLGVQTNFAYATVWGMWAPKINRDYKDGDDIRPLKPTGVQNQRFAEVKYEEEEEAKKIKAASDTIYKRSVQDFAHWTSATIDADPLWLLYYKRMLKPITEFPDIPQNFMEWRLKDQQSYETLNSIGTLKRLQQELDMIKEKYAMSRSMDMPRGKRFLMYHETLLRWRKFVQELRKHNNKTTLLLDYKNILKNHSPYALPTAWSPLSDGQVVQNIMNQYKHRY</sequence>
<evidence type="ECO:0000313" key="2">
    <source>
        <dbReference type="Proteomes" id="UP000306038"/>
    </source>
</evidence>
<protein>
    <submittedName>
        <fullName evidence="1">Uncharacterized protein</fullName>
    </submittedName>
</protein>
<keyword evidence="2" id="KW-1185">Reference proteome</keyword>
<accession>A0ABY2R4G8</accession>
<dbReference type="Proteomes" id="UP000306038">
    <property type="component" value="Unassembled WGS sequence"/>
</dbReference>
<evidence type="ECO:0000313" key="1">
    <source>
        <dbReference type="EMBL" id="THV57524.1"/>
    </source>
</evidence>
<name>A0ABY2R4G8_9FLAO</name>
<comment type="caution">
    <text evidence="1">The sequence shown here is derived from an EMBL/GenBank/DDBJ whole genome shotgun (WGS) entry which is preliminary data.</text>
</comment>
<gene>
    <name evidence="1" type="ORF">EK417_16025</name>
</gene>